<dbReference type="RefSeq" id="WP_144304570.1">
    <property type="nucleotide sequence ID" value="NZ_QMIE01000027.1"/>
</dbReference>
<dbReference type="Proteomes" id="UP000448292">
    <property type="component" value="Unassembled WGS sequence"/>
</dbReference>
<evidence type="ECO:0000313" key="2">
    <source>
        <dbReference type="Proteomes" id="UP000448292"/>
    </source>
</evidence>
<dbReference type="EMBL" id="QMIE01000027">
    <property type="protein sequence ID" value="TVM14165.1"/>
    <property type="molecule type" value="Genomic_DNA"/>
</dbReference>
<comment type="caution">
    <text evidence="1">The sequence shown here is derived from an EMBL/GenBank/DDBJ whole genome shotgun (WGS) entry which is preliminary data.</text>
</comment>
<proteinExistence type="predicted"/>
<reference evidence="1 2" key="1">
    <citation type="submission" date="2018-06" db="EMBL/GenBank/DDBJ databases">
        <title>Complete genome of Desulfovibrio indonesiensis P37SLT.</title>
        <authorList>
            <person name="Crispim J.S."/>
            <person name="Vidigal P.M.P."/>
            <person name="Silva L.C.F."/>
            <person name="Laguardia C.N."/>
            <person name="Araujo L.C."/>
            <person name="Dias R.S."/>
            <person name="Sousa M.P."/>
            <person name="Paula S.O."/>
            <person name="Silva C."/>
        </authorList>
    </citation>
    <scope>NUCLEOTIDE SEQUENCE [LARGE SCALE GENOMIC DNA]</scope>
    <source>
        <strain evidence="1 2">P37SLT</strain>
    </source>
</reference>
<protein>
    <submittedName>
        <fullName evidence="1">Uncharacterized protein</fullName>
    </submittedName>
</protein>
<keyword evidence="2" id="KW-1185">Reference proteome</keyword>
<dbReference type="AlphaFoldDB" id="A0A7M3MA25"/>
<accession>A0A7M3MA25</accession>
<name>A0A7M3MA25_9BACT</name>
<gene>
    <name evidence="1" type="ORF">DPQ33_17790</name>
</gene>
<evidence type="ECO:0000313" key="1">
    <source>
        <dbReference type="EMBL" id="TVM14165.1"/>
    </source>
</evidence>
<sequence length="145" mass="16302">MARLAVLVFFVIGFIVFSLVKSAKTGFMAAKEAVMQDEKPTTEKSFDDIKKIIYAEANGSYDCWGDDERSIMDVLNHSLKVTDTRLKLRGYLVPQKELAALVFLAIAIGNPSDRELLKVIGDPFLQQYGIDTSYYDGKLNDEFSF</sequence>
<organism evidence="1 2">
    <name type="scientific">Oceanidesulfovibrio indonesiensis</name>
    <dbReference type="NCBI Taxonomy" id="54767"/>
    <lineage>
        <taxon>Bacteria</taxon>
        <taxon>Pseudomonadati</taxon>
        <taxon>Thermodesulfobacteriota</taxon>
        <taxon>Desulfovibrionia</taxon>
        <taxon>Desulfovibrionales</taxon>
        <taxon>Desulfovibrionaceae</taxon>
        <taxon>Oceanidesulfovibrio</taxon>
    </lineage>
</organism>